<evidence type="ECO:0000256" key="2">
    <source>
        <dbReference type="ARBA" id="ARBA00024341"/>
    </source>
</evidence>
<name>A0A9D4Z6Y8_ADICA</name>
<dbReference type="Pfam" id="PF13178">
    <property type="entry name" value="DUF4005"/>
    <property type="match status" value="1"/>
</dbReference>
<feature type="region of interest" description="Disordered" evidence="4">
    <location>
        <begin position="449"/>
        <end position="468"/>
    </location>
</feature>
<evidence type="ECO:0000256" key="3">
    <source>
        <dbReference type="ARBA" id="ARBA00024378"/>
    </source>
</evidence>
<dbReference type="InterPro" id="IPR000048">
    <property type="entry name" value="IQ_motif_EF-hand-BS"/>
</dbReference>
<proteinExistence type="inferred from homology"/>
<evidence type="ECO:0000256" key="1">
    <source>
        <dbReference type="ARBA" id="ARBA00022860"/>
    </source>
</evidence>
<dbReference type="EMBL" id="JABFUD020000021">
    <property type="protein sequence ID" value="KAI5063310.1"/>
    <property type="molecule type" value="Genomic_DNA"/>
</dbReference>
<dbReference type="PROSITE" id="PS50096">
    <property type="entry name" value="IQ"/>
    <property type="match status" value="2"/>
</dbReference>
<evidence type="ECO:0000259" key="5">
    <source>
        <dbReference type="Pfam" id="PF13178"/>
    </source>
</evidence>
<comment type="similarity">
    <text evidence="2">Belongs to the IQD family.</text>
</comment>
<comment type="caution">
    <text evidence="6">The sequence shown here is derived from an EMBL/GenBank/DDBJ whole genome shotgun (WGS) entry which is preliminary data.</text>
</comment>
<keyword evidence="1" id="KW-0112">Calmodulin-binding</keyword>
<dbReference type="PANTHER" id="PTHR32295:SF33">
    <property type="entry name" value="PROTEIN IQ-DOMAIN 21"/>
    <property type="match status" value="1"/>
</dbReference>
<comment type="subunit">
    <text evidence="3">Binds to multiple calmodulin (CaM) in the presence of Ca(2+) and CaM-like proteins.</text>
</comment>
<gene>
    <name evidence="6" type="ORF">GOP47_0021857</name>
</gene>
<feature type="domain" description="DUF4005" evidence="5">
    <location>
        <begin position="427"/>
        <end position="488"/>
    </location>
</feature>
<dbReference type="Proteomes" id="UP000886520">
    <property type="component" value="Chromosome 21"/>
</dbReference>
<feature type="region of interest" description="Disordered" evidence="4">
    <location>
        <begin position="328"/>
        <end position="351"/>
    </location>
</feature>
<dbReference type="GO" id="GO:0005516">
    <property type="term" value="F:calmodulin binding"/>
    <property type="evidence" value="ECO:0007669"/>
    <property type="project" value="UniProtKB-KW"/>
</dbReference>
<dbReference type="SMART" id="SM00015">
    <property type="entry name" value="IQ"/>
    <property type="match status" value="2"/>
</dbReference>
<accession>A0A9D4Z6Y8</accession>
<evidence type="ECO:0000256" key="4">
    <source>
        <dbReference type="SAM" id="MobiDB-lite"/>
    </source>
</evidence>
<dbReference type="Gene3D" id="1.20.5.190">
    <property type="match status" value="1"/>
</dbReference>
<dbReference type="PANTHER" id="PTHR32295">
    <property type="entry name" value="IQ-DOMAIN 5-RELATED"/>
    <property type="match status" value="1"/>
</dbReference>
<sequence>MGKKGSWFAVVKNIFKPKSKDSAKVKALVNQYHGERATDQIVTNSKIKNYKEKGRWSFGKSKHIEHPEAVNPSYVERRISTKVEDEQDKHALAVAVASAAAAEAAVAAAYAAAEVVRLTGGAQSPSFLSFNRHLIEGAHCSPSVSLKKEDWAAIKIQTAFRGYLARRALRALRGLIRLQALVRGHAVRKQATRTFRCMQALVRIQARLQTMPKKMPKEGQELQWQFLHKNQQDLSELKGELNDSELGSWDASVQSVEEKVLKTLHKKEAALKRERALAYAISHQSWRCSPQQLSALCTDNESDKHHWGWTWLERWMAARSWEPPHFDNNTSDLTVDPTKKNPPAVDSGLSRKSVTEAPVVAKGVGVNAHERVVQECLPMTMTPQRQSFVLGSNAEQGSLLFTGGSVSSACSLGRKFGSLRSGREESSLADDDSIISSPCMPNYMASTHSAKAKVRSRSLSTPKQRSVTPEREHILGSSVRKKLSFPAIVGPVGSAMSTPQHPRAFGLTERSPSLKCFPVTVEADRYVASYA</sequence>
<reference evidence="6" key="1">
    <citation type="submission" date="2021-01" db="EMBL/GenBank/DDBJ databases">
        <title>Adiantum capillus-veneris genome.</title>
        <authorList>
            <person name="Fang Y."/>
            <person name="Liao Q."/>
        </authorList>
    </citation>
    <scope>NUCLEOTIDE SEQUENCE</scope>
    <source>
        <strain evidence="6">H3</strain>
        <tissue evidence="6">Leaf</tissue>
    </source>
</reference>
<evidence type="ECO:0000313" key="7">
    <source>
        <dbReference type="Proteomes" id="UP000886520"/>
    </source>
</evidence>
<feature type="compositionally biased region" description="Polar residues" evidence="4">
    <location>
        <begin position="457"/>
        <end position="467"/>
    </location>
</feature>
<protein>
    <recommendedName>
        <fullName evidence="5">DUF4005 domain-containing protein</fullName>
    </recommendedName>
</protein>
<dbReference type="InterPro" id="IPR025064">
    <property type="entry name" value="DUF4005"/>
</dbReference>
<dbReference type="AlphaFoldDB" id="A0A9D4Z6Y8"/>
<dbReference type="OrthoDB" id="1923765at2759"/>
<keyword evidence="7" id="KW-1185">Reference proteome</keyword>
<evidence type="ECO:0000313" key="6">
    <source>
        <dbReference type="EMBL" id="KAI5063310.1"/>
    </source>
</evidence>
<dbReference type="Pfam" id="PF00612">
    <property type="entry name" value="IQ"/>
    <property type="match status" value="1"/>
</dbReference>
<organism evidence="6 7">
    <name type="scientific">Adiantum capillus-veneris</name>
    <name type="common">Maidenhair fern</name>
    <dbReference type="NCBI Taxonomy" id="13818"/>
    <lineage>
        <taxon>Eukaryota</taxon>
        <taxon>Viridiplantae</taxon>
        <taxon>Streptophyta</taxon>
        <taxon>Embryophyta</taxon>
        <taxon>Tracheophyta</taxon>
        <taxon>Polypodiopsida</taxon>
        <taxon>Polypodiidae</taxon>
        <taxon>Polypodiales</taxon>
        <taxon>Pteridineae</taxon>
        <taxon>Pteridaceae</taxon>
        <taxon>Vittarioideae</taxon>
        <taxon>Adiantum</taxon>
    </lineage>
</organism>